<organism evidence="1 2">
    <name type="scientific">Brassica rapa subsp. trilocularis</name>
    <dbReference type="NCBI Taxonomy" id="1813537"/>
    <lineage>
        <taxon>Eukaryota</taxon>
        <taxon>Viridiplantae</taxon>
        <taxon>Streptophyta</taxon>
        <taxon>Embryophyta</taxon>
        <taxon>Tracheophyta</taxon>
        <taxon>Spermatophyta</taxon>
        <taxon>Magnoliopsida</taxon>
        <taxon>eudicotyledons</taxon>
        <taxon>Gunneridae</taxon>
        <taxon>Pentapetalae</taxon>
        <taxon>rosids</taxon>
        <taxon>malvids</taxon>
        <taxon>Brassicales</taxon>
        <taxon>Brassicaceae</taxon>
        <taxon>Brassiceae</taxon>
        <taxon>Brassica</taxon>
    </lineage>
</organism>
<evidence type="ECO:0000313" key="2">
    <source>
        <dbReference type="Proteomes" id="UP000823674"/>
    </source>
</evidence>
<comment type="caution">
    <text evidence="1">The sequence shown here is derived from an EMBL/GenBank/DDBJ whole genome shotgun (WGS) entry which is preliminary data.</text>
</comment>
<gene>
    <name evidence="1" type="primary">A01p021220.1_BraROA</name>
    <name evidence="1" type="ORF">IGI04_001781</name>
</gene>
<dbReference type="Proteomes" id="UP000823674">
    <property type="component" value="Chromosome A01"/>
</dbReference>
<sequence>MILSDPKRDFPNDPEYWNWLAWNEMSGGISKETVIESENLQMQNGIQVNLAFTYVYAYNQMTKDGRNAGYCVAN</sequence>
<evidence type="ECO:0000313" key="1">
    <source>
        <dbReference type="EMBL" id="KAG5414214.1"/>
    </source>
</evidence>
<proteinExistence type="predicted"/>
<dbReference type="EMBL" id="JADBGQ010000001">
    <property type="protein sequence ID" value="KAG5414214.1"/>
    <property type="molecule type" value="Genomic_DNA"/>
</dbReference>
<keyword evidence="2" id="KW-1185">Reference proteome</keyword>
<protein>
    <submittedName>
        <fullName evidence="1">Uncharacterized protein</fullName>
    </submittedName>
</protein>
<reference evidence="1 2" key="1">
    <citation type="submission" date="2021-03" db="EMBL/GenBank/DDBJ databases">
        <authorList>
            <person name="King G.J."/>
            <person name="Bancroft I."/>
            <person name="Baten A."/>
            <person name="Bloomfield J."/>
            <person name="Borpatragohain P."/>
            <person name="He Z."/>
            <person name="Irish N."/>
            <person name="Irwin J."/>
            <person name="Liu K."/>
            <person name="Mauleon R.P."/>
            <person name="Moore J."/>
            <person name="Morris R."/>
            <person name="Ostergaard L."/>
            <person name="Wang B."/>
            <person name="Wells R."/>
        </authorList>
    </citation>
    <scope>NUCLEOTIDE SEQUENCE [LARGE SCALE GENOMIC DNA]</scope>
    <source>
        <strain evidence="1">R-o-18</strain>
        <tissue evidence="1">Leaf</tissue>
    </source>
</reference>
<accession>A0ABQ7NTL7</accession>
<name>A0ABQ7NTL7_BRACM</name>